<dbReference type="PROSITE" id="PS50887">
    <property type="entry name" value="GGDEF"/>
    <property type="match status" value="1"/>
</dbReference>
<organism evidence="7 8">
    <name type="scientific">Gimesia algae</name>
    <dbReference type="NCBI Taxonomy" id="2527971"/>
    <lineage>
        <taxon>Bacteria</taxon>
        <taxon>Pseudomonadati</taxon>
        <taxon>Planctomycetota</taxon>
        <taxon>Planctomycetia</taxon>
        <taxon>Planctomycetales</taxon>
        <taxon>Planctomycetaceae</taxon>
        <taxon>Gimesia</taxon>
    </lineage>
</organism>
<dbReference type="Gene3D" id="3.40.50.2300">
    <property type="match status" value="1"/>
</dbReference>
<dbReference type="NCBIfam" id="TIGR00229">
    <property type="entry name" value="sensory_box"/>
    <property type="match status" value="1"/>
</dbReference>
<evidence type="ECO:0000313" key="7">
    <source>
        <dbReference type="EMBL" id="QDT90542.1"/>
    </source>
</evidence>
<dbReference type="CDD" id="cd00130">
    <property type="entry name" value="PAS"/>
    <property type="match status" value="1"/>
</dbReference>
<dbReference type="InterPro" id="IPR000160">
    <property type="entry name" value="GGDEF_dom"/>
</dbReference>
<dbReference type="PROSITE" id="PS50112">
    <property type="entry name" value="PAS"/>
    <property type="match status" value="1"/>
</dbReference>
<protein>
    <submittedName>
        <fullName evidence="7">Phytochrome-like protein cph2</fullName>
    </submittedName>
</protein>
<keyword evidence="1" id="KW-0597">Phosphoprotein</keyword>
<accession>A0A517VC04</accession>
<dbReference type="Gene3D" id="3.20.20.450">
    <property type="entry name" value="EAL domain"/>
    <property type="match status" value="1"/>
</dbReference>
<dbReference type="SUPFAM" id="SSF141868">
    <property type="entry name" value="EAL domain-like"/>
    <property type="match status" value="1"/>
</dbReference>
<dbReference type="InterPro" id="IPR052155">
    <property type="entry name" value="Biofilm_reg_signaling"/>
</dbReference>
<dbReference type="Pfam" id="PF13426">
    <property type="entry name" value="PAS_9"/>
    <property type="match status" value="1"/>
</dbReference>
<feature type="domain" description="PAC" evidence="4">
    <location>
        <begin position="257"/>
        <end position="309"/>
    </location>
</feature>
<dbReference type="Gene3D" id="3.30.70.270">
    <property type="match status" value="1"/>
</dbReference>
<dbReference type="SMART" id="SM00091">
    <property type="entry name" value="PAS"/>
    <property type="match status" value="1"/>
</dbReference>
<dbReference type="OrthoDB" id="9762141at2"/>
<dbReference type="InterPro" id="IPR035965">
    <property type="entry name" value="PAS-like_dom_sf"/>
</dbReference>
<dbReference type="Gene3D" id="3.30.450.20">
    <property type="entry name" value="PAS domain"/>
    <property type="match status" value="1"/>
</dbReference>
<feature type="domain" description="EAL" evidence="5">
    <location>
        <begin position="483"/>
        <end position="739"/>
    </location>
</feature>
<dbReference type="PROSITE" id="PS50113">
    <property type="entry name" value="PAC"/>
    <property type="match status" value="1"/>
</dbReference>
<feature type="domain" description="Response regulatory" evidence="2">
    <location>
        <begin position="11"/>
        <end position="159"/>
    </location>
</feature>
<dbReference type="SUPFAM" id="SSF55785">
    <property type="entry name" value="PYP-like sensor domain (PAS domain)"/>
    <property type="match status" value="1"/>
</dbReference>
<dbReference type="PROSITE" id="PS50110">
    <property type="entry name" value="RESPONSE_REGULATORY"/>
    <property type="match status" value="1"/>
</dbReference>
<dbReference type="InterPro" id="IPR029787">
    <property type="entry name" value="Nucleotide_cyclase"/>
</dbReference>
<dbReference type="InterPro" id="IPR011006">
    <property type="entry name" value="CheY-like_superfamily"/>
</dbReference>
<reference evidence="7 8" key="1">
    <citation type="submission" date="2019-02" db="EMBL/GenBank/DDBJ databases">
        <title>Deep-cultivation of Planctomycetes and their phenomic and genomic characterization uncovers novel biology.</title>
        <authorList>
            <person name="Wiegand S."/>
            <person name="Jogler M."/>
            <person name="Boedeker C."/>
            <person name="Pinto D."/>
            <person name="Vollmers J."/>
            <person name="Rivas-Marin E."/>
            <person name="Kohn T."/>
            <person name="Peeters S.H."/>
            <person name="Heuer A."/>
            <person name="Rast P."/>
            <person name="Oberbeckmann S."/>
            <person name="Bunk B."/>
            <person name="Jeske O."/>
            <person name="Meyerdierks A."/>
            <person name="Storesund J.E."/>
            <person name="Kallscheuer N."/>
            <person name="Luecker S."/>
            <person name="Lage O.M."/>
            <person name="Pohl T."/>
            <person name="Merkel B.J."/>
            <person name="Hornburger P."/>
            <person name="Mueller R.-W."/>
            <person name="Bruemmer F."/>
            <person name="Labrenz M."/>
            <person name="Spormann A.M."/>
            <person name="Op den Camp H."/>
            <person name="Overmann J."/>
            <person name="Amann R."/>
            <person name="Jetten M.S.M."/>
            <person name="Mascher T."/>
            <person name="Medema M.H."/>
            <person name="Devos D.P."/>
            <person name="Kaster A.-K."/>
            <person name="Ovreas L."/>
            <person name="Rohde M."/>
            <person name="Galperin M.Y."/>
            <person name="Jogler C."/>
        </authorList>
    </citation>
    <scope>NUCLEOTIDE SEQUENCE [LARGE SCALE GENOMIC DNA]</scope>
    <source>
        <strain evidence="7 8">Pan161</strain>
    </source>
</reference>
<evidence type="ECO:0000256" key="1">
    <source>
        <dbReference type="PROSITE-ProRule" id="PRU00169"/>
    </source>
</evidence>
<name>A0A517VC04_9PLAN</name>
<dbReference type="EMBL" id="CP036343">
    <property type="protein sequence ID" value="QDT90542.1"/>
    <property type="molecule type" value="Genomic_DNA"/>
</dbReference>
<dbReference type="NCBIfam" id="TIGR00254">
    <property type="entry name" value="GGDEF"/>
    <property type="match status" value="1"/>
</dbReference>
<dbReference type="CDD" id="cd01948">
    <property type="entry name" value="EAL"/>
    <property type="match status" value="1"/>
</dbReference>
<dbReference type="CDD" id="cd01949">
    <property type="entry name" value="GGDEF"/>
    <property type="match status" value="1"/>
</dbReference>
<dbReference type="SMART" id="SM00086">
    <property type="entry name" value="PAC"/>
    <property type="match status" value="1"/>
</dbReference>
<dbReference type="Pfam" id="PF00990">
    <property type="entry name" value="GGDEF"/>
    <property type="match status" value="1"/>
</dbReference>
<gene>
    <name evidence="7" type="primary">cph2_1</name>
    <name evidence="7" type="ORF">Pan161_21950</name>
</gene>
<dbReference type="AlphaFoldDB" id="A0A517VC04"/>
<dbReference type="SUPFAM" id="SSF52172">
    <property type="entry name" value="CheY-like"/>
    <property type="match status" value="1"/>
</dbReference>
<feature type="domain" description="PAS" evidence="3">
    <location>
        <begin position="199"/>
        <end position="254"/>
    </location>
</feature>
<dbReference type="Proteomes" id="UP000316855">
    <property type="component" value="Chromosome"/>
</dbReference>
<dbReference type="Pfam" id="PF00563">
    <property type="entry name" value="EAL"/>
    <property type="match status" value="1"/>
</dbReference>
<dbReference type="InterPro" id="IPR000014">
    <property type="entry name" value="PAS"/>
</dbReference>
<dbReference type="InterPro" id="IPR043128">
    <property type="entry name" value="Rev_trsase/Diguanyl_cyclase"/>
</dbReference>
<dbReference type="SMART" id="SM00052">
    <property type="entry name" value="EAL"/>
    <property type="match status" value="1"/>
</dbReference>
<dbReference type="PROSITE" id="PS50883">
    <property type="entry name" value="EAL"/>
    <property type="match status" value="1"/>
</dbReference>
<evidence type="ECO:0000259" key="2">
    <source>
        <dbReference type="PROSITE" id="PS50110"/>
    </source>
</evidence>
<sequence length="756" mass="85930">MQNINKISNRRILVIDDNEAIQSDFRKILTESEHQNSSSDSYAALFGEEQQSDIPQLSFEVDTASQGQEGLEKVRQSLQDQRPYAMAFVDIRMPPGWDGVQTVGHLWEADPNLLIVICTAYNDYNWSEMTRTLGHMNRWLILKKPFDIVEVRQLAASLTQKWELARRAEFKVHELQQSLGSTNRKLAAYNKAVDAAGIVAVLDPRGRILEANDNFCKISGYTKEELVGQSHEMIHSDHHPVEFFAELNDTIKQNNIWRGEMCNRAKDGSLYWVDTTIVPMLDEHDNTISYYSFRIEITDRKRLIGDLCIQAYHDSLTGLPNRAYILDLIQSSIDQSPDHFFALLFLDFDRFKLINDSLGHEMGDQLLIEISRRLSTTLREADQVKPARLGGDEFVVLLNNISNLSNATKVAERLLDKLSQSYQLGSHTVYSSVSIGIVTSDFQYQSANDMLRDADLAMYKAKASDTGNYMVFDQSMREQVQFRLQIESDMRLAIERNEFQLYYQPIVSLESGKIDGVEALLRWEHPLHGMTGPDIFIPIAEETGLINSIGKWGLDQACQQFAKWKKTQGIHAPSILHVNVSRKQLLDPGLTDFVLQTIRKHDLSPDCLHLEVTESLMMQDQVYIIEILRKLRKAGIKIDMDDFGTGYSSLSCLHEFPLDALKIDRSLIMNVKHVHDYAALLQSVLALADNLGLKVVAEGIEDTEQLIILQTLGCEYGQGYLFSRPRPADEIETLFYSEASWIQTPDALPVNSTINN</sequence>
<feature type="modified residue" description="4-aspartylphosphate" evidence="1">
    <location>
        <position position="90"/>
    </location>
</feature>
<dbReference type="SMART" id="SM00267">
    <property type="entry name" value="GGDEF"/>
    <property type="match status" value="1"/>
</dbReference>
<evidence type="ECO:0000259" key="6">
    <source>
        <dbReference type="PROSITE" id="PS50887"/>
    </source>
</evidence>
<dbReference type="InterPro" id="IPR001610">
    <property type="entry name" value="PAC"/>
</dbReference>
<evidence type="ECO:0000259" key="5">
    <source>
        <dbReference type="PROSITE" id="PS50883"/>
    </source>
</evidence>
<dbReference type="InterPro" id="IPR001633">
    <property type="entry name" value="EAL_dom"/>
</dbReference>
<dbReference type="PANTHER" id="PTHR44757">
    <property type="entry name" value="DIGUANYLATE CYCLASE DGCP"/>
    <property type="match status" value="1"/>
</dbReference>
<dbReference type="RefSeq" id="WP_145226560.1">
    <property type="nucleotide sequence ID" value="NZ_CP036343.1"/>
</dbReference>
<proteinExistence type="predicted"/>
<evidence type="ECO:0000313" key="8">
    <source>
        <dbReference type="Proteomes" id="UP000316855"/>
    </source>
</evidence>
<feature type="domain" description="GGDEF" evidence="6">
    <location>
        <begin position="339"/>
        <end position="474"/>
    </location>
</feature>
<dbReference type="GO" id="GO:0000160">
    <property type="term" value="P:phosphorelay signal transduction system"/>
    <property type="evidence" value="ECO:0007669"/>
    <property type="project" value="InterPro"/>
</dbReference>
<evidence type="ECO:0000259" key="4">
    <source>
        <dbReference type="PROSITE" id="PS50113"/>
    </source>
</evidence>
<evidence type="ECO:0000259" key="3">
    <source>
        <dbReference type="PROSITE" id="PS50112"/>
    </source>
</evidence>
<dbReference type="InterPro" id="IPR035919">
    <property type="entry name" value="EAL_sf"/>
</dbReference>
<dbReference type="SUPFAM" id="SSF55073">
    <property type="entry name" value="Nucleotide cyclase"/>
    <property type="match status" value="1"/>
</dbReference>
<dbReference type="InterPro" id="IPR000700">
    <property type="entry name" value="PAS-assoc_C"/>
</dbReference>
<keyword evidence="8" id="KW-1185">Reference proteome</keyword>
<dbReference type="PANTHER" id="PTHR44757:SF2">
    <property type="entry name" value="BIOFILM ARCHITECTURE MAINTENANCE PROTEIN MBAA"/>
    <property type="match status" value="1"/>
</dbReference>
<dbReference type="KEGG" id="gax:Pan161_21950"/>
<dbReference type="InterPro" id="IPR001789">
    <property type="entry name" value="Sig_transdc_resp-reg_receiver"/>
</dbReference>